<organism evidence="1 2">
    <name type="scientific">Micromonospora robiginosa</name>
    <dbReference type="NCBI Taxonomy" id="2749844"/>
    <lineage>
        <taxon>Bacteria</taxon>
        <taxon>Bacillati</taxon>
        <taxon>Actinomycetota</taxon>
        <taxon>Actinomycetes</taxon>
        <taxon>Micromonosporales</taxon>
        <taxon>Micromonosporaceae</taxon>
        <taxon>Micromonospora</taxon>
    </lineage>
</organism>
<dbReference type="EMBL" id="CP059322">
    <property type="protein sequence ID" value="QLQ37987.1"/>
    <property type="molecule type" value="Genomic_DNA"/>
</dbReference>
<reference evidence="1 2" key="2">
    <citation type="journal article" date="2021" name="Mar. Drugs">
        <title>A New Micromonospora Strain with Antibiotic Activity Isolated from the Microbiome of a Mid-Atlantic Deep-Sea Sponge.</title>
        <authorList>
            <person name="Back C.R."/>
            <person name="Stennett H.L."/>
            <person name="Williams S.E."/>
            <person name="Wang L."/>
            <person name="Ojeda Gomez J."/>
            <person name="Abdulle O.M."/>
            <person name="Duffy T."/>
            <person name="Neal C."/>
            <person name="Mantell J."/>
            <person name="Jepson M.A."/>
            <person name="Hendry K.R."/>
            <person name="Powell D."/>
            <person name="Stach J.E.M."/>
            <person name="Essex-Lopresti A.E."/>
            <person name="Willis C.L."/>
            <person name="Curnow P."/>
            <person name="Race P.R."/>
        </authorList>
    </citation>
    <scope>NUCLEOTIDE SEQUENCE [LARGE SCALE GENOMIC DNA]</scope>
    <source>
        <strain evidence="1 2">28ISP2-46</strain>
    </source>
</reference>
<dbReference type="AlphaFoldDB" id="A0A7L6B7Q5"/>
<dbReference type="RefSeq" id="WP_181570432.1">
    <property type="nucleotide sequence ID" value="NZ_CP059322.2"/>
</dbReference>
<dbReference type="InterPro" id="IPR046075">
    <property type="entry name" value="DUF6093"/>
</dbReference>
<evidence type="ECO:0000313" key="2">
    <source>
        <dbReference type="Proteomes" id="UP000510844"/>
    </source>
</evidence>
<sequence>MSAGGALARARRAAERLMVDQCRIRRAGGATEDDDGNVTPTYTTLYEGRCKVQQQAVQSRPSDAGEASLLMVRRELHLPVVASAGVRAGDRVELTACTYDPDLVGRELVVRDEAAKSMATARRLGVEEMTS</sequence>
<reference evidence="2" key="1">
    <citation type="submission" date="2020-07" db="EMBL/GenBank/DDBJ databases">
        <title>A new Micromonospora strain with potent antibiotic activity isolated from the microbiome of a mid-Atlantic deep-sea sponge.</title>
        <authorList>
            <person name="Back C.R."/>
            <person name="Stennett H.L."/>
            <person name="Williams S.E."/>
            <person name="Wang L."/>
            <person name="Ojeda Gomez J."/>
            <person name="Abdulle O.M."/>
            <person name="Duffy T."/>
            <person name="Hendry K.R."/>
            <person name="Powell D."/>
            <person name="Stach J.E."/>
            <person name="Essex-Lopresti A.E."/>
            <person name="Willis C.L."/>
            <person name="Curnow P."/>
            <person name="Race P.R."/>
        </authorList>
    </citation>
    <scope>NUCLEOTIDE SEQUENCE [LARGE SCALE GENOMIC DNA]</scope>
    <source>
        <strain evidence="2">28ISP2-46</strain>
    </source>
</reference>
<dbReference type="Proteomes" id="UP000510844">
    <property type="component" value="Chromosome"/>
</dbReference>
<name>A0A7L6B7Q5_9ACTN</name>
<gene>
    <name evidence="1" type="ORF">H1D33_03585</name>
</gene>
<proteinExistence type="predicted"/>
<keyword evidence="2" id="KW-1185">Reference proteome</keyword>
<accession>A0A7L6B7Q5</accession>
<evidence type="ECO:0000313" key="1">
    <source>
        <dbReference type="EMBL" id="QLQ37987.1"/>
    </source>
</evidence>
<dbReference type="KEGG" id="mfeu:H1D33_03585"/>
<dbReference type="Pfam" id="PF19586">
    <property type="entry name" value="DUF6093"/>
    <property type="match status" value="1"/>
</dbReference>
<protein>
    <submittedName>
        <fullName evidence="1">DUF6093 family protein</fullName>
    </submittedName>
</protein>